<keyword evidence="2" id="KW-1003">Cell membrane</keyword>
<evidence type="ECO:0000256" key="3">
    <source>
        <dbReference type="ARBA" id="ARBA00022692"/>
    </source>
</evidence>
<dbReference type="PANTHER" id="PTHR30482">
    <property type="entry name" value="HIGH-AFFINITY BRANCHED-CHAIN AMINO ACID TRANSPORT SYSTEM PERMEASE"/>
    <property type="match status" value="1"/>
</dbReference>
<feature type="transmembrane region" description="Helical" evidence="7">
    <location>
        <begin position="43"/>
        <end position="64"/>
    </location>
</feature>
<evidence type="ECO:0000313" key="9">
    <source>
        <dbReference type="Proteomes" id="UP000460272"/>
    </source>
</evidence>
<dbReference type="GO" id="GO:0005886">
    <property type="term" value="C:plasma membrane"/>
    <property type="evidence" value="ECO:0007669"/>
    <property type="project" value="UniProtKB-SubCell"/>
</dbReference>
<dbReference type="PANTHER" id="PTHR30482:SF20">
    <property type="entry name" value="HIGH-AFFINITY BRANCHED-CHAIN AMINO ACID TRANSPORT SYSTEM PERMEASE PROTEIN LIVM"/>
    <property type="match status" value="1"/>
</dbReference>
<dbReference type="EMBL" id="RPFW01000002">
    <property type="protein sequence ID" value="TVZ05254.1"/>
    <property type="molecule type" value="Genomic_DNA"/>
</dbReference>
<dbReference type="InterPro" id="IPR043428">
    <property type="entry name" value="LivM-like"/>
</dbReference>
<reference evidence="8 9" key="1">
    <citation type="submission" date="2018-11" db="EMBL/GenBank/DDBJ databases">
        <title>Trebonia kvetii gen.nov., sp.nov., a novel acidophilic actinobacterium, and proposal of the new actinobacterial family Treboniaceae fam. nov.</title>
        <authorList>
            <person name="Rapoport D."/>
            <person name="Sagova-Mareckova M."/>
            <person name="Sedlacek I."/>
            <person name="Provaznik J."/>
            <person name="Kralova S."/>
            <person name="Pavlinic D."/>
            <person name="Benes V."/>
            <person name="Kopecky J."/>
        </authorList>
    </citation>
    <scope>NUCLEOTIDE SEQUENCE [LARGE SCALE GENOMIC DNA]</scope>
    <source>
        <strain evidence="8 9">15Tr583</strain>
    </source>
</reference>
<feature type="compositionally biased region" description="Gly residues" evidence="6">
    <location>
        <begin position="383"/>
        <end position="398"/>
    </location>
</feature>
<feature type="transmembrane region" description="Helical" evidence="7">
    <location>
        <begin position="121"/>
        <end position="141"/>
    </location>
</feature>
<keyword evidence="3 7" id="KW-0812">Transmembrane</keyword>
<dbReference type="AlphaFoldDB" id="A0A6P2C1L3"/>
<keyword evidence="9" id="KW-1185">Reference proteome</keyword>
<feature type="transmembrane region" description="Helical" evidence="7">
    <location>
        <begin position="70"/>
        <end position="90"/>
    </location>
</feature>
<feature type="transmembrane region" description="Helical" evidence="7">
    <location>
        <begin position="202"/>
        <end position="222"/>
    </location>
</feature>
<dbReference type="InterPro" id="IPR001851">
    <property type="entry name" value="ABC_transp_permease"/>
</dbReference>
<feature type="transmembrane region" description="Helical" evidence="7">
    <location>
        <begin position="148"/>
        <end position="169"/>
    </location>
</feature>
<feature type="transmembrane region" description="Helical" evidence="7">
    <location>
        <begin position="323"/>
        <end position="347"/>
    </location>
</feature>
<evidence type="ECO:0000313" key="8">
    <source>
        <dbReference type="EMBL" id="TVZ05254.1"/>
    </source>
</evidence>
<proteinExistence type="predicted"/>
<keyword evidence="5 7" id="KW-0472">Membrane</keyword>
<gene>
    <name evidence="8" type="ORF">EAS64_11770</name>
</gene>
<sequence length="398" mass="41383">MGIAAPDGHGPLRRGGFVIDTTGAEDTAAAAQRRQLLRVPDNPVRLGVAAALVLFVIFGLPGFMNGYYTGYLTLAAIYAVVALGLGVLVGRVGLFSLGQGAVIQIGAWTGARLLYATTQPYPVVLIEAGLVTMLIGTAIGLPALRMRGLYLALITLMLAGAITVILATVNFPNGGGGFSGYNGNSVHIPPIRRPSIAGTDPAYFRFAVVVALVMFALVFLHLRTGPGRAWAAIRQSEPAALAAGINVTFYKLWAFALASFITGVAGAVLAGQAHYLYSINFTTQDSIILLAVALMGGVFNLWGAVIAALLMQLLPAILQNLGVAFDWLTIVFGIGVLQVLTTAPAGLADQFPKDMRRLYRLISRLWRRPAGAHRAGAPVSGGSATGGTAAGTKGGDTA</sequence>
<feature type="compositionally biased region" description="Low complexity" evidence="6">
    <location>
        <begin position="373"/>
        <end position="382"/>
    </location>
</feature>
<evidence type="ECO:0000256" key="5">
    <source>
        <dbReference type="ARBA" id="ARBA00023136"/>
    </source>
</evidence>
<evidence type="ECO:0000256" key="7">
    <source>
        <dbReference type="SAM" id="Phobius"/>
    </source>
</evidence>
<evidence type="ECO:0000256" key="6">
    <source>
        <dbReference type="SAM" id="MobiDB-lite"/>
    </source>
</evidence>
<name>A0A6P2C1L3_9ACTN</name>
<dbReference type="Proteomes" id="UP000460272">
    <property type="component" value="Unassembled WGS sequence"/>
</dbReference>
<organism evidence="8 9">
    <name type="scientific">Trebonia kvetii</name>
    <dbReference type="NCBI Taxonomy" id="2480626"/>
    <lineage>
        <taxon>Bacteria</taxon>
        <taxon>Bacillati</taxon>
        <taxon>Actinomycetota</taxon>
        <taxon>Actinomycetes</taxon>
        <taxon>Streptosporangiales</taxon>
        <taxon>Treboniaceae</taxon>
        <taxon>Trebonia</taxon>
    </lineage>
</organism>
<protein>
    <submittedName>
        <fullName evidence="8">Branched-chain amino acid ABC transporter permease</fullName>
    </submittedName>
</protein>
<feature type="region of interest" description="Disordered" evidence="6">
    <location>
        <begin position="373"/>
        <end position="398"/>
    </location>
</feature>
<feature type="transmembrane region" description="Helical" evidence="7">
    <location>
        <begin position="97"/>
        <end position="115"/>
    </location>
</feature>
<evidence type="ECO:0000256" key="4">
    <source>
        <dbReference type="ARBA" id="ARBA00022989"/>
    </source>
</evidence>
<dbReference type="OrthoDB" id="9814461at2"/>
<dbReference type="GO" id="GO:0015658">
    <property type="term" value="F:branched-chain amino acid transmembrane transporter activity"/>
    <property type="evidence" value="ECO:0007669"/>
    <property type="project" value="InterPro"/>
</dbReference>
<feature type="transmembrane region" description="Helical" evidence="7">
    <location>
        <begin position="287"/>
        <end position="311"/>
    </location>
</feature>
<dbReference type="CDD" id="cd06581">
    <property type="entry name" value="TM_PBP1_LivM_like"/>
    <property type="match status" value="1"/>
</dbReference>
<keyword evidence="4 7" id="KW-1133">Transmembrane helix</keyword>
<dbReference type="Pfam" id="PF02653">
    <property type="entry name" value="BPD_transp_2"/>
    <property type="match status" value="1"/>
</dbReference>
<accession>A0A6P2C1L3</accession>
<evidence type="ECO:0000256" key="1">
    <source>
        <dbReference type="ARBA" id="ARBA00004651"/>
    </source>
</evidence>
<evidence type="ECO:0000256" key="2">
    <source>
        <dbReference type="ARBA" id="ARBA00022475"/>
    </source>
</evidence>
<comment type="caution">
    <text evidence="8">The sequence shown here is derived from an EMBL/GenBank/DDBJ whole genome shotgun (WGS) entry which is preliminary data.</text>
</comment>
<comment type="subcellular location">
    <subcellularLocation>
        <location evidence="1">Cell membrane</location>
        <topology evidence="1">Multi-pass membrane protein</topology>
    </subcellularLocation>
</comment>
<feature type="transmembrane region" description="Helical" evidence="7">
    <location>
        <begin position="252"/>
        <end position="275"/>
    </location>
</feature>